<reference evidence="1" key="1">
    <citation type="submission" date="2020-04" db="EMBL/GenBank/DDBJ databases">
        <authorList>
            <person name="Chiriac C."/>
            <person name="Salcher M."/>
            <person name="Ghai R."/>
            <person name="Kavagutti S V."/>
        </authorList>
    </citation>
    <scope>NUCLEOTIDE SEQUENCE</scope>
</reference>
<gene>
    <name evidence="1" type="ORF">UFOVP54_131</name>
</gene>
<accession>A0A6J5KW06</accession>
<name>A0A6J5KW06_9CAUD</name>
<evidence type="ECO:0000313" key="1">
    <source>
        <dbReference type="EMBL" id="CAB4125405.1"/>
    </source>
</evidence>
<sequence>MEGKVKTPKELMADVNGNYFQVIKKNGKTHEKLFKNPQLAIRAVGGVDNVKYLREILKEQVNAKYISEDSLTGTKENEL</sequence>
<proteinExistence type="predicted"/>
<protein>
    <submittedName>
        <fullName evidence="1">Uncharacterized protein</fullName>
    </submittedName>
</protein>
<organism evidence="1">
    <name type="scientific">uncultured Caudovirales phage</name>
    <dbReference type="NCBI Taxonomy" id="2100421"/>
    <lineage>
        <taxon>Viruses</taxon>
        <taxon>Duplodnaviria</taxon>
        <taxon>Heunggongvirae</taxon>
        <taxon>Uroviricota</taxon>
        <taxon>Caudoviricetes</taxon>
        <taxon>Peduoviridae</taxon>
        <taxon>Maltschvirus</taxon>
        <taxon>Maltschvirus maltsch</taxon>
    </lineage>
</organism>
<dbReference type="EMBL" id="LR796188">
    <property type="protein sequence ID" value="CAB4125405.1"/>
    <property type="molecule type" value="Genomic_DNA"/>
</dbReference>